<gene>
    <name evidence="2" type="ORF">LTR25_010827</name>
</gene>
<keyword evidence="3" id="KW-1185">Reference proteome</keyword>
<accession>A0AAV9PTU0</accession>
<organism evidence="2 3">
    <name type="scientific">Vermiconidia calcicola</name>
    <dbReference type="NCBI Taxonomy" id="1690605"/>
    <lineage>
        <taxon>Eukaryota</taxon>
        <taxon>Fungi</taxon>
        <taxon>Dikarya</taxon>
        <taxon>Ascomycota</taxon>
        <taxon>Pezizomycotina</taxon>
        <taxon>Dothideomycetes</taxon>
        <taxon>Dothideomycetidae</taxon>
        <taxon>Mycosphaerellales</taxon>
        <taxon>Extremaceae</taxon>
        <taxon>Vermiconidia</taxon>
    </lineage>
</organism>
<protein>
    <submittedName>
        <fullName evidence="2">Uncharacterized protein</fullName>
    </submittedName>
</protein>
<name>A0AAV9PTU0_9PEZI</name>
<evidence type="ECO:0000313" key="3">
    <source>
        <dbReference type="Proteomes" id="UP001345827"/>
    </source>
</evidence>
<comment type="caution">
    <text evidence="2">The sequence shown here is derived from an EMBL/GenBank/DDBJ whole genome shotgun (WGS) entry which is preliminary data.</text>
</comment>
<evidence type="ECO:0000256" key="1">
    <source>
        <dbReference type="SAM" id="Phobius"/>
    </source>
</evidence>
<keyword evidence="1" id="KW-0812">Transmembrane</keyword>
<feature type="transmembrane region" description="Helical" evidence="1">
    <location>
        <begin position="7"/>
        <end position="27"/>
    </location>
</feature>
<proteinExistence type="predicted"/>
<dbReference type="EMBL" id="JAXLQG010000031">
    <property type="protein sequence ID" value="KAK5527896.1"/>
    <property type="molecule type" value="Genomic_DNA"/>
</dbReference>
<evidence type="ECO:0000313" key="2">
    <source>
        <dbReference type="EMBL" id="KAK5527896.1"/>
    </source>
</evidence>
<reference evidence="2 3" key="1">
    <citation type="submission" date="2023-06" db="EMBL/GenBank/DDBJ databases">
        <title>Black Yeasts Isolated from many extreme environments.</title>
        <authorList>
            <person name="Coleine C."/>
            <person name="Stajich J.E."/>
            <person name="Selbmann L."/>
        </authorList>
    </citation>
    <scope>NUCLEOTIDE SEQUENCE [LARGE SCALE GENOMIC DNA]</scope>
    <source>
        <strain evidence="2 3">CCFEE 5887</strain>
    </source>
</reference>
<keyword evidence="1" id="KW-1133">Transmembrane helix</keyword>
<dbReference type="AlphaFoldDB" id="A0AAV9PTU0"/>
<keyword evidence="1" id="KW-0472">Membrane</keyword>
<dbReference type="Proteomes" id="UP001345827">
    <property type="component" value="Unassembled WGS sequence"/>
</dbReference>
<sequence>MGFVREYLLAIFGLIATLASGFVPRWVKRLAEYLINVPFLGAFLGLLARPARTPPPARPPPLHNPVNVTIRTEDQERWAAAVLIGTRPLCRAIDNQTALLIEQNELLRRLVELQEQRPDYTYELVGRHMILNATTL</sequence>